<dbReference type="RefSeq" id="WP_040642693.1">
    <property type="nucleotide sequence ID" value="NZ_CP015230.1"/>
</dbReference>
<dbReference type="AlphaFoldDB" id="A0A1B1A2E7"/>
<dbReference type="STRING" id="1265309.K529_008315"/>
<organism evidence="2 3">
    <name type="scientific">Tritonibacter mobilis F1926</name>
    <dbReference type="NCBI Taxonomy" id="1265309"/>
    <lineage>
        <taxon>Bacteria</taxon>
        <taxon>Pseudomonadati</taxon>
        <taxon>Pseudomonadota</taxon>
        <taxon>Alphaproteobacteria</taxon>
        <taxon>Rhodobacterales</taxon>
        <taxon>Paracoccaceae</taxon>
        <taxon>Tritonibacter</taxon>
    </lineage>
</organism>
<proteinExistence type="predicted"/>
<accession>A0A1B1A2E7</accession>
<dbReference type="GeneID" id="28249829"/>
<dbReference type="EMBL" id="CP015230">
    <property type="protein sequence ID" value="ANP40765.1"/>
    <property type="molecule type" value="Genomic_DNA"/>
</dbReference>
<sequence length="86" mass="9328">MGLMRKLSDSADLVNGMSQRLGIDQAARLARDPEGEARRLMQMVSRCAGCLAQGACGDLQARHDQLATCPVYCENKACFDGLTPRI</sequence>
<protein>
    <recommendedName>
        <fullName evidence="1">DUF6455 domain-containing protein</fullName>
    </recommendedName>
</protein>
<dbReference type="Proteomes" id="UP000013243">
    <property type="component" value="Chromosome"/>
</dbReference>
<evidence type="ECO:0000313" key="3">
    <source>
        <dbReference type="Proteomes" id="UP000013243"/>
    </source>
</evidence>
<dbReference type="Pfam" id="PF20056">
    <property type="entry name" value="DUF6455"/>
    <property type="match status" value="1"/>
</dbReference>
<dbReference type="InterPro" id="IPR045601">
    <property type="entry name" value="DUF6455"/>
</dbReference>
<reference evidence="2 3" key="1">
    <citation type="journal article" date="2016" name="ISME J.">
        <title>Global occurrence and heterogeneity of the Roseobacter-clade species Ruegeria mobilis.</title>
        <authorList>
            <person name="Sonnenschein E."/>
            <person name="Gram L."/>
        </authorList>
    </citation>
    <scope>NUCLEOTIDE SEQUENCE [LARGE SCALE GENOMIC DNA]</scope>
    <source>
        <strain evidence="2 3">F1926</strain>
    </source>
</reference>
<dbReference type="KEGG" id="rmb:K529_008315"/>
<gene>
    <name evidence="2" type="ORF">K529_008315</name>
</gene>
<feature type="domain" description="DUF6455" evidence="1">
    <location>
        <begin position="1"/>
        <end position="83"/>
    </location>
</feature>
<dbReference type="OrthoDB" id="7961152at2"/>
<name>A0A1B1A2E7_9RHOB</name>
<evidence type="ECO:0000313" key="2">
    <source>
        <dbReference type="EMBL" id="ANP40765.1"/>
    </source>
</evidence>
<evidence type="ECO:0000259" key="1">
    <source>
        <dbReference type="Pfam" id="PF20056"/>
    </source>
</evidence>